<dbReference type="RefSeq" id="WP_115003195.1">
    <property type="nucleotide sequence ID" value="NZ_UGHS01000004.1"/>
</dbReference>
<keyword evidence="2" id="KW-1185">Reference proteome</keyword>
<reference evidence="1 2" key="1">
    <citation type="submission" date="2018-06" db="EMBL/GenBank/DDBJ databases">
        <authorList>
            <consortium name="Pathogen Informatics"/>
            <person name="Doyle S."/>
        </authorList>
    </citation>
    <scope>NUCLEOTIDE SEQUENCE [LARGE SCALE GENOMIC DNA]</scope>
    <source>
        <strain evidence="1 2">NCTC13335</strain>
    </source>
</reference>
<sequence>MKRGIVSLSVLIILAAWLTLALLFAEDNLAYLRQQSALRSDYMDSFWELQHKSADTKSDPCLGIGAENELTQRIEVVGNARYSDAPLHYIWCERKALFKKPITKKGHIGELKQFVTVTQLLAESAAFVNAPLYLEPTATPRIYWFPRNKGYTRLNGEVYGIILAEQDFELSGKGTFRGSIITGGALQVNAQAAYAYHAKTVKALSYGAWHRLARSWIDYDVKD</sequence>
<protein>
    <submittedName>
        <fullName evidence="1">Type II secretory pathway, pseudopilin</fullName>
    </submittedName>
</protein>
<dbReference type="InterPro" id="IPR022543">
    <property type="entry name" value="DUF2572"/>
</dbReference>
<accession>A0A377IZ76</accession>
<dbReference type="OrthoDB" id="5686653at2"/>
<dbReference type="Proteomes" id="UP000255264">
    <property type="component" value="Unassembled WGS sequence"/>
</dbReference>
<name>A0A377IZ76_9PAST</name>
<evidence type="ECO:0000313" key="2">
    <source>
        <dbReference type="Proteomes" id="UP000255264"/>
    </source>
</evidence>
<proteinExistence type="predicted"/>
<organism evidence="1 2">
    <name type="scientific">Haemophilus pittmaniae</name>
    <dbReference type="NCBI Taxonomy" id="249188"/>
    <lineage>
        <taxon>Bacteria</taxon>
        <taxon>Pseudomonadati</taxon>
        <taxon>Pseudomonadota</taxon>
        <taxon>Gammaproteobacteria</taxon>
        <taxon>Pasteurellales</taxon>
        <taxon>Pasteurellaceae</taxon>
        <taxon>Haemophilus</taxon>
    </lineage>
</organism>
<evidence type="ECO:0000313" key="1">
    <source>
        <dbReference type="EMBL" id="STO93473.1"/>
    </source>
</evidence>
<dbReference type="AlphaFoldDB" id="A0A377IZ76"/>
<dbReference type="EMBL" id="UGHS01000004">
    <property type="protein sequence ID" value="STO93473.1"/>
    <property type="molecule type" value="Genomic_DNA"/>
</dbReference>
<gene>
    <name evidence="1" type="ORF">NCTC13335_01347</name>
</gene>
<dbReference type="Pfam" id="PF10833">
    <property type="entry name" value="DUF2572"/>
    <property type="match status" value="1"/>
</dbReference>